<comment type="caution">
    <text evidence="1">The sequence shown here is derived from an EMBL/GenBank/DDBJ whole genome shotgun (WGS) entry which is preliminary data.</text>
</comment>
<evidence type="ECO:0000313" key="2">
    <source>
        <dbReference type="Proteomes" id="UP001362999"/>
    </source>
</evidence>
<reference evidence="1 2" key="1">
    <citation type="journal article" date="2024" name="J Genomics">
        <title>Draft genome sequencing and assembly of Favolaschia claudopus CIRM-BRFM 2984 isolated from oak limbs.</title>
        <authorList>
            <person name="Navarro D."/>
            <person name="Drula E."/>
            <person name="Chaduli D."/>
            <person name="Cazenave R."/>
            <person name="Ahrendt S."/>
            <person name="Wang J."/>
            <person name="Lipzen A."/>
            <person name="Daum C."/>
            <person name="Barry K."/>
            <person name="Grigoriev I.V."/>
            <person name="Favel A."/>
            <person name="Rosso M.N."/>
            <person name="Martin F."/>
        </authorList>
    </citation>
    <scope>NUCLEOTIDE SEQUENCE [LARGE SCALE GENOMIC DNA]</scope>
    <source>
        <strain evidence="1 2">CIRM-BRFM 2984</strain>
    </source>
</reference>
<name>A0AAW0A9M1_9AGAR</name>
<dbReference type="Gene3D" id="3.30.710.10">
    <property type="entry name" value="Potassium Channel Kv1.1, Chain A"/>
    <property type="match status" value="1"/>
</dbReference>
<dbReference type="Proteomes" id="UP001362999">
    <property type="component" value="Unassembled WGS sequence"/>
</dbReference>
<keyword evidence="2" id="KW-1185">Reference proteome</keyword>
<dbReference type="AlphaFoldDB" id="A0AAW0A9M1"/>
<dbReference type="InterPro" id="IPR011333">
    <property type="entry name" value="SKP1/BTB/POZ_sf"/>
</dbReference>
<protein>
    <submittedName>
        <fullName evidence="1">BTB domain-containing protein</fullName>
    </submittedName>
</protein>
<dbReference type="EMBL" id="JAWWNJ010000077">
    <property type="protein sequence ID" value="KAK7005851.1"/>
    <property type="molecule type" value="Genomic_DNA"/>
</dbReference>
<accession>A0AAW0A9M1</accession>
<gene>
    <name evidence="1" type="ORF">R3P38DRAFT_3039973</name>
</gene>
<organism evidence="1 2">
    <name type="scientific">Favolaschia claudopus</name>
    <dbReference type="NCBI Taxonomy" id="2862362"/>
    <lineage>
        <taxon>Eukaryota</taxon>
        <taxon>Fungi</taxon>
        <taxon>Dikarya</taxon>
        <taxon>Basidiomycota</taxon>
        <taxon>Agaricomycotina</taxon>
        <taxon>Agaricomycetes</taxon>
        <taxon>Agaricomycetidae</taxon>
        <taxon>Agaricales</taxon>
        <taxon>Marasmiineae</taxon>
        <taxon>Mycenaceae</taxon>
        <taxon>Favolaschia</taxon>
    </lineage>
</organism>
<sequence>MAQPTHDEHCYFDDGNIVLKARSHSRNAEIVYCVHRSLLVRASPAFFGNMFSMPPPPIVPMYGGHPVVDMPDNADTLGQLIRFLYDAEYFHDVLKANDFTLKILGPCQLAHQYQVDWITSAVGERLKESWPHTLVGWISRTEEEQEAVSRELLGDINGEIEPHWEDKGFQVRLLPEPVSSILLARLCTVPEILPFAFLDLLRSSLEPQHQFSCYDKQARMELLPADDWPRIYRARERINIWLSHHPDAPYESSRSHKKITACQGNTVCEAAIKDIWLKLWRYMATHYDITQFSVEEGETKGVCMQCQGKLGRGITALQVEFWESSARFFSLV</sequence>
<evidence type="ECO:0000313" key="1">
    <source>
        <dbReference type="EMBL" id="KAK7005851.1"/>
    </source>
</evidence>
<proteinExistence type="predicted"/>